<dbReference type="PANTHER" id="PTHR42718:SF9">
    <property type="entry name" value="MAJOR FACILITATOR SUPERFAMILY MULTIDRUG TRANSPORTER MFSC"/>
    <property type="match status" value="1"/>
</dbReference>
<evidence type="ECO:0000259" key="7">
    <source>
        <dbReference type="PROSITE" id="PS50850"/>
    </source>
</evidence>
<dbReference type="InterPro" id="IPR011701">
    <property type="entry name" value="MFS"/>
</dbReference>
<evidence type="ECO:0000256" key="4">
    <source>
        <dbReference type="ARBA" id="ARBA00022989"/>
    </source>
</evidence>
<dbReference type="PANTHER" id="PTHR42718">
    <property type="entry name" value="MAJOR FACILITATOR SUPERFAMILY MULTIDRUG TRANSPORTER MFSC"/>
    <property type="match status" value="1"/>
</dbReference>
<organism evidence="8">
    <name type="scientific">marine metagenome</name>
    <dbReference type="NCBI Taxonomy" id="408172"/>
    <lineage>
        <taxon>unclassified sequences</taxon>
        <taxon>metagenomes</taxon>
        <taxon>ecological metagenomes</taxon>
    </lineage>
</organism>
<reference evidence="8" key="1">
    <citation type="submission" date="2018-05" db="EMBL/GenBank/DDBJ databases">
        <authorList>
            <person name="Lanie J.A."/>
            <person name="Ng W.-L."/>
            <person name="Kazmierczak K.M."/>
            <person name="Andrzejewski T.M."/>
            <person name="Davidsen T.M."/>
            <person name="Wayne K.J."/>
            <person name="Tettelin H."/>
            <person name="Glass J.I."/>
            <person name="Rusch D."/>
            <person name="Podicherti R."/>
            <person name="Tsui H.-C.T."/>
            <person name="Winkler M.E."/>
        </authorList>
    </citation>
    <scope>NUCLEOTIDE SEQUENCE</scope>
</reference>
<proteinExistence type="predicted"/>
<evidence type="ECO:0000256" key="1">
    <source>
        <dbReference type="ARBA" id="ARBA00004141"/>
    </source>
</evidence>
<dbReference type="GO" id="GO:0022857">
    <property type="term" value="F:transmembrane transporter activity"/>
    <property type="evidence" value="ECO:0007669"/>
    <property type="project" value="InterPro"/>
</dbReference>
<evidence type="ECO:0000313" key="8">
    <source>
        <dbReference type="EMBL" id="SVD12876.1"/>
    </source>
</evidence>
<keyword evidence="3 6" id="KW-0812">Transmembrane</keyword>
<feature type="non-terminal residue" evidence="8">
    <location>
        <position position="228"/>
    </location>
</feature>
<dbReference type="EMBL" id="UINC01131274">
    <property type="protein sequence ID" value="SVD12876.1"/>
    <property type="molecule type" value="Genomic_DNA"/>
</dbReference>
<feature type="transmembrane region" description="Helical" evidence="6">
    <location>
        <begin position="106"/>
        <end position="127"/>
    </location>
</feature>
<gene>
    <name evidence="8" type="ORF">METZ01_LOCUS365730</name>
</gene>
<feature type="non-terminal residue" evidence="8">
    <location>
        <position position="1"/>
    </location>
</feature>
<evidence type="ECO:0000256" key="6">
    <source>
        <dbReference type="SAM" id="Phobius"/>
    </source>
</evidence>
<dbReference type="GO" id="GO:0016020">
    <property type="term" value="C:membrane"/>
    <property type="evidence" value="ECO:0007669"/>
    <property type="project" value="UniProtKB-SubCell"/>
</dbReference>
<comment type="subcellular location">
    <subcellularLocation>
        <location evidence="1">Membrane</location>
        <topology evidence="1">Multi-pass membrane protein</topology>
    </subcellularLocation>
</comment>
<feature type="transmembrane region" description="Helical" evidence="6">
    <location>
        <begin position="81"/>
        <end position="100"/>
    </location>
</feature>
<protein>
    <recommendedName>
        <fullName evidence="7">Major facilitator superfamily (MFS) profile domain-containing protein</fullName>
    </recommendedName>
</protein>
<feature type="transmembrane region" description="Helical" evidence="6">
    <location>
        <begin position="51"/>
        <end position="69"/>
    </location>
</feature>
<dbReference type="AlphaFoldDB" id="A0A382SSN4"/>
<evidence type="ECO:0000256" key="2">
    <source>
        <dbReference type="ARBA" id="ARBA00022448"/>
    </source>
</evidence>
<feature type="transmembrane region" description="Helical" evidence="6">
    <location>
        <begin position="12"/>
        <end position="31"/>
    </location>
</feature>
<keyword evidence="2" id="KW-0813">Transport</keyword>
<evidence type="ECO:0000256" key="3">
    <source>
        <dbReference type="ARBA" id="ARBA00022692"/>
    </source>
</evidence>
<feature type="transmembrane region" description="Helical" evidence="6">
    <location>
        <begin position="167"/>
        <end position="189"/>
    </location>
</feature>
<dbReference type="InterPro" id="IPR036259">
    <property type="entry name" value="MFS_trans_sf"/>
</dbReference>
<dbReference type="InterPro" id="IPR020846">
    <property type="entry name" value="MFS_dom"/>
</dbReference>
<sequence length="228" mass="24493">MSENLHTPRMTFKWIQLVVISSGVFLSSLDVTVNVALPIISDYFDAEPRTVYLMITFYLGTGVALQLGVGRAGDLFGLRNIFLVGLVSYTIAMIAIGLSPTIESVIVFRILQAVGNASLLAISPALATSLFPSEMRGRALGVMTGIGTLGMVAGTLSAGLMLEYVSWHWIFLGRLPICLISIIGTIVLLKEIGRNTQPKFFTCVGDSKTTCSVRSFDFMGAISVFAAV</sequence>
<accession>A0A382SSN4</accession>
<feature type="domain" description="Major facilitator superfamily (MFS) profile" evidence="7">
    <location>
        <begin position="16"/>
        <end position="228"/>
    </location>
</feature>
<keyword evidence="4 6" id="KW-1133">Transmembrane helix</keyword>
<keyword evidence="5 6" id="KW-0472">Membrane</keyword>
<dbReference type="SUPFAM" id="SSF103473">
    <property type="entry name" value="MFS general substrate transporter"/>
    <property type="match status" value="1"/>
</dbReference>
<dbReference type="PROSITE" id="PS50850">
    <property type="entry name" value="MFS"/>
    <property type="match status" value="1"/>
</dbReference>
<dbReference type="Pfam" id="PF07690">
    <property type="entry name" value="MFS_1"/>
    <property type="match status" value="1"/>
</dbReference>
<feature type="transmembrane region" description="Helical" evidence="6">
    <location>
        <begin position="139"/>
        <end position="161"/>
    </location>
</feature>
<dbReference type="Gene3D" id="1.20.1720.10">
    <property type="entry name" value="Multidrug resistance protein D"/>
    <property type="match status" value="1"/>
</dbReference>
<name>A0A382SSN4_9ZZZZ</name>
<evidence type="ECO:0000256" key="5">
    <source>
        <dbReference type="ARBA" id="ARBA00023136"/>
    </source>
</evidence>